<keyword evidence="1" id="KW-0378">Hydrolase</keyword>
<dbReference type="AlphaFoldDB" id="A0A0B1Z255"/>
<organism evidence="3 4">
    <name type="scientific">Pseudomonas frederiksbergensis</name>
    <dbReference type="NCBI Taxonomy" id="104087"/>
    <lineage>
        <taxon>Bacteria</taxon>
        <taxon>Pseudomonadati</taxon>
        <taxon>Pseudomonadota</taxon>
        <taxon>Gammaproteobacteria</taxon>
        <taxon>Pseudomonadales</taxon>
        <taxon>Pseudomonadaceae</taxon>
        <taxon>Pseudomonas</taxon>
    </lineage>
</organism>
<dbReference type="EMBL" id="JQGJ01000011">
    <property type="protein sequence ID" value="KHK63356.1"/>
    <property type="molecule type" value="Genomic_DNA"/>
</dbReference>
<dbReference type="InterPro" id="IPR052723">
    <property type="entry name" value="Acyl-CoA_thioesterase_PaaI"/>
</dbReference>
<evidence type="ECO:0000313" key="3">
    <source>
        <dbReference type="EMBL" id="KHK63356.1"/>
    </source>
</evidence>
<dbReference type="PANTHER" id="PTHR42856:SF1">
    <property type="entry name" value="ACYL-COENZYME A THIOESTERASE PAAI"/>
    <property type="match status" value="1"/>
</dbReference>
<dbReference type="PANTHER" id="PTHR42856">
    <property type="entry name" value="ACYL-COENZYME A THIOESTERASE PAAI"/>
    <property type="match status" value="1"/>
</dbReference>
<dbReference type="GO" id="GO:0016289">
    <property type="term" value="F:acyl-CoA hydrolase activity"/>
    <property type="evidence" value="ECO:0007669"/>
    <property type="project" value="TreeGrafter"/>
</dbReference>
<dbReference type="InterPro" id="IPR029069">
    <property type="entry name" value="HotDog_dom_sf"/>
</dbReference>
<reference evidence="4" key="1">
    <citation type="submission" date="2015-03" db="EMBL/GenBank/DDBJ databases">
        <title>Pseudomonas frederiksbergensis hydrocarbon degrader.</title>
        <authorList>
            <person name="Brown L.M."/>
            <person name="Ruiz O.N."/>
            <person name="Mueller S."/>
            <person name="Gunasekera T.S."/>
        </authorList>
    </citation>
    <scope>NUCLEOTIDE SEQUENCE [LARGE SCALE GENOMIC DNA]</scope>
    <source>
        <strain evidence="4">SI8</strain>
    </source>
</reference>
<dbReference type="InterPro" id="IPR003736">
    <property type="entry name" value="PAAI_dom"/>
</dbReference>
<sequence>MMDAPAGLVESAFFKLLGCRLHSLGDGVAQVALGLEPELRNRGGKLHGGALFSLVDIAMGLACSSVHGFDQQSATIECKINYIRAVSDGDVLCTARVIHPGRRTLVVEAEVMQGDKLVAKAQGTFAVL</sequence>
<comment type="caution">
    <text evidence="3">The sequence shown here is derived from an EMBL/GenBank/DDBJ whole genome shotgun (WGS) entry which is preliminary data.</text>
</comment>
<dbReference type="NCBIfam" id="TIGR00369">
    <property type="entry name" value="unchar_dom_1"/>
    <property type="match status" value="1"/>
</dbReference>
<name>A0A0B1Z255_9PSED</name>
<protein>
    <recommendedName>
        <fullName evidence="2">Thioesterase domain-containing protein</fullName>
    </recommendedName>
</protein>
<dbReference type="InterPro" id="IPR006683">
    <property type="entry name" value="Thioestr_dom"/>
</dbReference>
<dbReference type="Gene3D" id="3.10.129.10">
    <property type="entry name" value="Hotdog Thioesterase"/>
    <property type="match status" value="1"/>
</dbReference>
<proteinExistence type="predicted"/>
<accession>A0A0B1Z255</accession>
<evidence type="ECO:0000313" key="4">
    <source>
        <dbReference type="Proteomes" id="UP000030949"/>
    </source>
</evidence>
<dbReference type="Pfam" id="PF03061">
    <property type="entry name" value="4HBT"/>
    <property type="match status" value="1"/>
</dbReference>
<dbReference type="SUPFAM" id="SSF54637">
    <property type="entry name" value="Thioesterase/thiol ester dehydrase-isomerase"/>
    <property type="match status" value="1"/>
</dbReference>
<dbReference type="Proteomes" id="UP000030949">
    <property type="component" value="Unassembled WGS sequence"/>
</dbReference>
<evidence type="ECO:0000256" key="1">
    <source>
        <dbReference type="ARBA" id="ARBA00022801"/>
    </source>
</evidence>
<gene>
    <name evidence="3" type="ORF">JZ00_17955</name>
</gene>
<dbReference type="CDD" id="cd03443">
    <property type="entry name" value="PaaI_thioesterase"/>
    <property type="match status" value="1"/>
</dbReference>
<feature type="domain" description="Thioesterase" evidence="2">
    <location>
        <begin position="43"/>
        <end position="117"/>
    </location>
</feature>
<evidence type="ECO:0000259" key="2">
    <source>
        <dbReference type="Pfam" id="PF03061"/>
    </source>
</evidence>